<dbReference type="GO" id="GO:0006281">
    <property type="term" value="P:DNA repair"/>
    <property type="evidence" value="ECO:0007669"/>
    <property type="project" value="TreeGrafter"/>
</dbReference>
<protein>
    <recommendedName>
        <fullName evidence="5">Timeless N-terminal domain-containing protein</fullName>
    </recommendedName>
</protein>
<dbReference type="Pfam" id="PF04821">
    <property type="entry name" value="TIMELESS"/>
    <property type="match status" value="1"/>
</dbReference>
<feature type="region of interest" description="Disordered" evidence="4">
    <location>
        <begin position="1033"/>
        <end position="1059"/>
    </location>
</feature>
<feature type="region of interest" description="Disordered" evidence="4">
    <location>
        <begin position="245"/>
        <end position="295"/>
    </location>
</feature>
<dbReference type="GO" id="GO:0000076">
    <property type="term" value="P:DNA replication checkpoint signaling"/>
    <property type="evidence" value="ECO:0007669"/>
    <property type="project" value="TreeGrafter"/>
</dbReference>
<feature type="compositionally biased region" description="Basic and acidic residues" evidence="4">
    <location>
        <begin position="894"/>
        <end position="903"/>
    </location>
</feature>
<accession>A0A418B2S0</accession>
<dbReference type="VEuPathDB" id="FungiDB:H310_05195"/>
<feature type="region of interest" description="Disordered" evidence="4">
    <location>
        <begin position="655"/>
        <end position="676"/>
    </location>
</feature>
<dbReference type="EMBL" id="QUSY01000143">
    <property type="protein sequence ID" value="RHY32350.1"/>
    <property type="molecule type" value="Genomic_DNA"/>
</dbReference>
<feature type="compositionally biased region" description="Basic residues" evidence="4">
    <location>
        <begin position="333"/>
        <end position="342"/>
    </location>
</feature>
<feature type="compositionally biased region" description="Low complexity" evidence="4">
    <location>
        <begin position="250"/>
        <end position="280"/>
    </location>
</feature>
<dbReference type="PANTHER" id="PTHR22940:SF4">
    <property type="entry name" value="PROTEIN TIMELESS HOMOLOG"/>
    <property type="match status" value="1"/>
</dbReference>
<feature type="domain" description="Timeless N-terminal" evidence="5">
    <location>
        <begin position="12"/>
        <end position="304"/>
    </location>
</feature>
<evidence type="ECO:0000256" key="4">
    <source>
        <dbReference type="SAM" id="MobiDB-lite"/>
    </source>
</evidence>
<dbReference type="GO" id="GO:0043111">
    <property type="term" value="P:replication fork arrest"/>
    <property type="evidence" value="ECO:0007669"/>
    <property type="project" value="TreeGrafter"/>
</dbReference>
<feature type="region of interest" description="Disordered" evidence="4">
    <location>
        <begin position="324"/>
        <end position="348"/>
    </location>
</feature>
<evidence type="ECO:0000256" key="2">
    <source>
        <dbReference type="ARBA" id="ARBA00023242"/>
    </source>
</evidence>
<dbReference type="InterPro" id="IPR006906">
    <property type="entry name" value="Timeless_N"/>
</dbReference>
<feature type="region of interest" description="Disordered" evidence="4">
    <location>
        <begin position="983"/>
        <end position="1005"/>
    </location>
</feature>
<evidence type="ECO:0000259" key="5">
    <source>
        <dbReference type="Pfam" id="PF04821"/>
    </source>
</evidence>
<feature type="compositionally biased region" description="Polar residues" evidence="4">
    <location>
        <begin position="281"/>
        <end position="291"/>
    </location>
</feature>
<sequence length="1245" mass="141112">MMTETEDGGTMFTRGEDCEEWVHDLQRAIRRDHATYRLVGKTLGRWKILQKKLLPLLINHQNDWWASHVNSIYDSRPAFCRSLVFSILKVLVMLTMKPTNESDNIALQLNYLRGYKYAFLQHGVIQVLMAILVEPLSREGSSRTSQDYLNMELVLTLFRNLLAIPNEDTRLVTSATNHLARLQEDLICILHDENVFDMLLLFAEDIEAAENREWNLLVMEMLDLVLQTTSPKQLVASILAPNQSSGIDNAPATKSTPPAALAATSTSSGTAASSSSSLLSKLNQEQKNQTKSYHRHSNFGGMLVLNGVMGRKTVVTDFSKTGDQVIPQAQRKPQQRSRRSKGHGMNDISEVFGSNVSSAVDGRLGTTLRHICDTLLSKSYTSLTTSLKNEFRRGSAKLLPNDRLLYFHLIWFLTAYHRAKGPHLKKLQSQLNQEYEARTAANVRTNGVEVSLAIEAPPSLVATYDQKAILSTLDMFSFNFVLQSIEHKLFYERDFLGISDRCSTRFDNKTKDDEESEEETDRLIEQEMRRKEVQFDSKKYFGSMVTHESVRLYCYVLQRYKTNSPKVNHYVLIIRNFFSLAETNHLVFVESLVRHPFAPRTCAQIQNKYTSLAMGSKDAVAIHPSSPSAEPVRRYIPREYDMDGEAEFDGTMSFGVAKPADAPSSNKPRKKRDNTKKWTKIEDRYLAKMFAKYRHLPSVFEVISYEDMFQDRDRTPDQIERRVKSLKLHKQKDYDFSTDDDDEIASNSKKPWDDSTDDDDNAKTSTSPTVPNELPRRVGRRRRLTRPSTKEDSSDDDGMDLLAQSSPRQSNSKPEDGQASPQQHDSAASPSSSPPQTKTPRLVRPAKNDDSDDDDLDMLLSRGSSSTWSPEQTKRRRGDADSLPDYIVASKRTRHDDESRVADEAQQSEVRGVIEQSEDFSFEQSLPARASSPPTLSRSRNVLKEAQSQAACVHEFYETLEEKEHRLKIDRSRAKDRIVKAKQAKEELDAKHADGAEPAHAGPEQLEKFQKQTKERLLKAKEAKRQAELLRQAQERQQEEMKAKHLADEAASADDAKRRADQVRRETKRRLKAIQAHKDKLERYDGRLAPSGHSNKHRMELELRQQGLDKYKHHKDEMEWVAKGGAPFASPSVSKHARSALFMGSSTGELEEEIARKGVENTIVIVAADDNDGVGRQGKVDLPPLVVQFAEPAADPLKRVVKKKALWKRPPVPIPTVDEIAHRSKHAMVSPHPSYITPCQCSMDA</sequence>
<evidence type="ECO:0000313" key="6">
    <source>
        <dbReference type="EMBL" id="RHY32350.1"/>
    </source>
</evidence>
<keyword evidence="3" id="KW-0131">Cell cycle</keyword>
<feature type="compositionally biased region" description="Polar residues" evidence="4">
    <location>
        <begin position="932"/>
        <end position="942"/>
    </location>
</feature>
<evidence type="ECO:0000256" key="1">
    <source>
        <dbReference type="ARBA" id="ARBA00004123"/>
    </source>
</evidence>
<feature type="compositionally biased region" description="Basic and acidic residues" evidence="4">
    <location>
        <begin position="983"/>
        <end position="997"/>
    </location>
</feature>
<organism evidence="6 7">
    <name type="scientific">Aphanomyces invadans</name>
    <dbReference type="NCBI Taxonomy" id="157072"/>
    <lineage>
        <taxon>Eukaryota</taxon>
        <taxon>Sar</taxon>
        <taxon>Stramenopiles</taxon>
        <taxon>Oomycota</taxon>
        <taxon>Saprolegniomycetes</taxon>
        <taxon>Saprolegniales</taxon>
        <taxon>Verrucalvaceae</taxon>
        <taxon>Aphanomyces</taxon>
    </lineage>
</organism>
<dbReference type="GO" id="GO:0031298">
    <property type="term" value="C:replication fork protection complex"/>
    <property type="evidence" value="ECO:0007669"/>
    <property type="project" value="TreeGrafter"/>
</dbReference>
<feature type="compositionally biased region" description="Polar residues" evidence="4">
    <location>
        <begin position="803"/>
        <end position="812"/>
    </location>
</feature>
<gene>
    <name evidence="6" type="ORF">DYB32_002686</name>
</gene>
<dbReference type="PANTHER" id="PTHR22940">
    <property type="entry name" value="TIMEOUT/TIMELESS-2"/>
    <property type="match status" value="1"/>
</dbReference>
<keyword evidence="2" id="KW-0539">Nucleus</keyword>
<feature type="compositionally biased region" description="Low complexity" evidence="4">
    <location>
        <begin position="818"/>
        <end position="836"/>
    </location>
</feature>
<proteinExistence type="predicted"/>
<dbReference type="Proteomes" id="UP000285060">
    <property type="component" value="Unassembled WGS sequence"/>
</dbReference>
<keyword evidence="7" id="KW-1185">Reference proteome</keyword>
<name>A0A418B2S0_9STRA</name>
<feature type="region of interest" description="Disordered" evidence="4">
    <location>
        <begin position="736"/>
        <end position="942"/>
    </location>
</feature>
<dbReference type="InterPro" id="IPR044998">
    <property type="entry name" value="Timeless"/>
</dbReference>
<reference evidence="6 7" key="1">
    <citation type="submission" date="2018-08" db="EMBL/GenBank/DDBJ databases">
        <title>Aphanomyces genome sequencing and annotation.</title>
        <authorList>
            <person name="Minardi D."/>
            <person name="Oidtmann B."/>
            <person name="Van Der Giezen M."/>
            <person name="Studholme D.J."/>
        </authorList>
    </citation>
    <scope>NUCLEOTIDE SEQUENCE [LARGE SCALE GENOMIC DNA]</scope>
    <source>
        <strain evidence="6 7">NJM0002</strain>
    </source>
</reference>
<evidence type="ECO:0000256" key="3">
    <source>
        <dbReference type="ARBA" id="ARBA00023306"/>
    </source>
</evidence>
<comment type="subcellular location">
    <subcellularLocation>
        <location evidence="1">Nucleus</location>
    </subcellularLocation>
</comment>
<dbReference type="GO" id="GO:0003677">
    <property type="term" value="F:DNA binding"/>
    <property type="evidence" value="ECO:0007669"/>
    <property type="project" value="TreeGrafter"/>
</dbReference>
<evidence type="ECO:0000313" key="7">
    <source>
        <dbReference type="Proteomes" id="UP000285060"/>
    </source>
</evidence>
<comment type="caution">
    <text evidence="6">The sequence shown here is derived from an EMBL/GenBank/DDBJ whole genome shotgun (WGS) entry which is preliminary data.</text>
</comment>
<dbReference type="VEuPathDB" id="FungiDB:H310_05196"/>
<dbReference type="AlphaFoldDB" id="A0A418B2S0"/>